<name>A0A6I4T271_9SPHN</name>
<protein>
    <recommendedName>
        <fullName evidence="4">PepSY domain-containing protein</fullName>
    </recommendedName>
</protein>
<sequence length="103" mass="11543">MRDMVLSLFSALALAGISIAMPASAAAQSHDDQGQARRDMREGNVKSLREIERNVLPKMQGMEYLGPEYDAAAMAYRLKFIRDGRVVFVDVDARSGRILRRSR</sequence>
<proteinExistence type="predicted"/>
<evidence type="ECO:0000313" key="3">
    <source>
        <dbReference type="Proteomes" id="UP000438476"/>
    </source>
</evidence>
<feature type="chain" id="PRO_5026162912" description="PepSY domain-containing protein" evidence="1">
    <location>
        <begin position="26"/>
        <end position="103"/>
    </location>
</feature>
<accession>A0A6I4T271</accession>
<organism evidence="2 3">
    <name type="scientific">Altericroceibacterium endophyticum</name>
    <dbReference type="NCBI Taxonomy" id="1808508"/>
    <lineage>
        <taxon>Bacteria</taxon>
        <taxon>Pseudomonadati</taxon>
        <taxon>Pseudomonadota</taxon>
        <taxon>Alphaproteobacteria</taxon>
        <taxon>Sphingomonadales</taxon>
        <taxon>Erythrobacteraceae</taxon>
        <taxon>Altericroceibacterium</taxon>
    </lineage>
</organism>
<gene>
    <name evidence="2" type="ORF">GRI91_00920</name>
</gene>
<dbReference type="Proteomes" id="UP000438476">
    <property type="component" value="Unassembled WGS sequence"/>
</dbReference>
<feature type="signal peptide" evidence="1">
    <location>
        <begin position="1"/>
        <end position="25"/>
    </location>
</feature>
<dbReference type="RefSeq" id="WP_160734767.1">
    <property type="nucleotide sequence ID" value="NZ_WTYT01000001.1"/>
</dbReference>
<keyword evidence="3" id="KW-1185">Reference proteome</keyword>
<comment type="caution">
    <text evidence="2">The sequence shown here is derived from an EMBL/GenBank/DDBJ whole genome shotgun (WGS) entry which is preliminary data.</text>
</comment>
<dbReference type="OrthoDB" id="7428944at2"/>
<evidence type="ECO:0008006" key="4">
    <source>
        <dbReference type="Google" id="ProtNLM"/>
    </source>
</evidence>
<keyword evidence="1" id="KW-0732">Signal</keyword>
<evidence type="ECO:0000256" key="1">
    <source>
        <dbReference type="SAM" id="SignalP"/>
    </source>
</evidence>
<dbReference type="EMBL" id="WTYT01000001">
    <property type="protein sequence ID" value="MXO64321.1"/>
    <property type="molecule type" value="Genomic_DNA"/>
</dbReference>
<dbReference type="AlphaFoldDB" id="A0A6I4T271"/>
<reference evidence="2 3" key="1">
    <citation type="submission" date="2019-12" db="EMBL/GenBank/DDBJ databases">
        <title>Genomic-based taxomic classification of the family Erythrobacteraceae.</title>
        <authorList>
            <person name="Xu L."/>
        </authorList>
    </citation>
    <scope>NUCLEOTIDE SEQUENCE [LARGE SCALE GENOMIC DNA]</scope>
    <source>
        <strain evidence="2 3">LMG 29518</strain>
    </source>
</reference>
<evidence type="ECO:0000313" key="2">
    <source>
        <dbReference type="EMBL" id="MXO64321.1"/>
    </source>
</evidence>